<gene>
    <name evidence="1" type="ORF">Salat_2989700</name>
</gene>
<sequence length="212" mass="24262">MNVFFLWPFPGLFRPVNMHIGGYPVKDFSSLKEVPTLAPRRQNSGLENEVTYYDSIISFEIATRGRQHKLLSKKPFVALPGDPDLHSILFKSDRIPALTILFLLRKGLVGLANNQHQLLGIVRAPTILVVLSSIRTRPAAITLTVVRRGIEEQLFSRGMSPAPPFSESNIREKKVNPKFLRKQERVKFLFWDNKRSNESERSSDHSLQENRE</sequence>
<evidence type="ECO:0000313" key="2">
    <source>
        <dbReference type="Proteomes" id="UP001293254"/>
    </source>
</evidence>
<reference evidence="1" key="2">
    <citation type="journal article" date="2024" name="Plant">
        <title>Genomic evolution and insights into agronomic trait innovations of Sesamum species.</title>
        <authorList>
            <person name="Miao H."/>
            <person name="Wang L."/>
            <person name="Qu L."/>
            <person name="Liu H."/>
            <person name="Sun Y."/>
            <person name="Le M."/>
            <person name="Wang Q."/>
            <person name="Wei S."/>
            <person name="Zheng Y."/>
            <person name="Lin W."/>
            <person name="Duan Y."/>
            <person name="Cao H."/>
            <person name="Xiong S."/>
            <person name="Wang X."/>
            <person name="Wei L."/>
            <person name="Li C."/>
            <person name="Ma Q."/>
            <person name="Ju M."/>
            <person name="Zhao R."/>
            <person name="Li G."/>
            <person name="Mu C."/>
            <person name="Tian Q."/>
            <person name="Mei H."/>
            <person name="Zhang T."/>
            <person name="Gao T."/>
            <person name="Zhang H."/>
        </authorList>
    </citation>
    <scope>NUCLEOTIDE SEQUENCE</scope>
    <source>
        <strain evidence="1">3651</strain>
    </source>
</reference>
<evidence type="ECO:0000313" key="1">
    <source>
        <dbReference type="EMBL" id="KAK4412275.1"/>
    </source>
</evidence>
<accession>A0AAE1XHX9</accession>
<protein>
    <submittedName>
        <fullName evidence="1">Uncharacterized protein</fullName>
    </submittedName>
</protein>
<keyword evidence="2" id="KW-1185">Reference proteome</keyword>
<reference evidence="1" key="1">
    <citation type="submission" date="2020-06" db="EMBL/GenBank/DDBJ databases">
        <authorList>
            <person name="Li T."/>
            <person name="Hu X."/>
            <person name="Zhang T."/>
            <person name="Song X."/>
            <person name="Zhang H."/>
            <person name="Dai N."/>
            <person name="Sheng W."/>
            <person name="Hou X."/>
            <person name="Wei L."/>
        </authorList>
    </citation>
    <scope>NUCLEOTIDE SEQUENCE</scope>
    <source>
        <strain evidence="1">3651</strain>
        <tissue evidence="1">Leaf</tissue>
    </source>
</reference>
<name>A0AAE1XHX9_9LAMI</name>
<proteinExistence type="predicted"/>
<organism evidence="1 2">
    <name type="scientific">Sesamum alatum</name>
    <dbReference type="NCBI Taxonomy" id="300844"/>
    <lineage>
        <taxon>Eukaryota</taxon>
        <taxon>Viridiplantae</taxon>
        <taxon>Streptophyta</taxon>
        <taxon>Embryophyta</taxon>
        <taxon>Tracheophyta</taxon>
        <taxon>Spermatophyta</taxon>
        <taxon>Magnoliopsida</taxon>
        <taxon>eudicotyledons</taxon>
        <taxon>Gunneridae</taxon>
        <taxon>Pentapetalae</taxon>
        <taxon>asterids</taxon>
        <taxon>lamiids</taxon>
        <taxon>Lamiales</taxon>
        <taxon>Pedaliaceae</taxon>
        <taxon>Sesamum</taxon>
    </lineage>
</organism>
<dbReference type="AlphaFoldDB" id="A0AAE1XHX9"/>
<dbReference type="EMBL" id="JACGWO010000016">
    <property type="protein sequence ID" value="KAK4412275.1"/>
    <property type="molecule type" value="Genomic_DNA"/>
</dbReference>
<dbReference type="Proteomes" id="UP001293254">
    <property type="component" value="Unassembled WGS sequence"/>
</dbReference>
<comment type="caution">
    <text evidence="1">The sequence shown here is derived from an EMBL/GenBank/DDBJ whole genome shotgun (WGS) entry which is preliminary data.</text>
</comment>